<dbReference type="PANTHER" id="PTHR11985">
    <property type="entry name" value="GLYCEROL-3-PHOSPHATE DEHYDROGENASE"/>
    <property type="match status" value="1"/>
</dbReference>
<dbReference type="GO" id="GO:0046168">
    <property type="term" value="P:glycerol-3-phosphate catabolic process"/>
    <property type="evidence" value="ECO:0007669"/>
    <property type="project" value="TreeGrafter"/>
</dbReference>
<gene>
    <name evidence="9" type="ORF">HALTITAN_0761</name>
</gene>
<proteinExistence type="inferred from homology"/>
<dbReference type="InterPro" id="IPR000447">
    <property type="entry name" value="G3P_DH_FAD-dep"/>
</dbReference>
<dbReference type="Pfam" id="PF16901">
    <property type="entry name" value="DAO_C"/>
    <property type="match status" value="1"/>
</dbReference>
<dbReference type="GO" id="GO:0004368">
    <property type="term" value="F:glycerol-3-phosphate dehydrogenase (quinone) activity"/>
    <property type="evidence" value="ECO:0007669"/>
    <property type="project" value="InterPro"/>
</dbReference>
<dbReference type="InterPro" id="IPR031656">
    <property type="entry name" value="DAO_C"/>
</dbReference>
<sequence length="579" mass="64863">MGNRPARVSLAAGHSTRENTQGTRAIYLLIGSAMKLRNRNIEKLPTETFDALIIGGGINGAATAAALAGKGAKVALIDRGDFAGSTSMHSSNLVWGGIKYMESKDFALVRKLCKSRNHLIKSYPSTVQEIRFLTTISKGFRHSPRYLWAGTWLYWLMGNGFTKLPRLLSPNKIKQQEPIIDIEDAVGGFEYSDAYLHDNDARFVFNFVRHALNYGAIAANYVESLGAERVGDLWVTKAHNVMDGSTFDIHAKVLINAAGPWVDQHNELTGQKTTHHHLYSKGIHLIVPQLTDSQRVLAFFADDGRLFFVIPMGNRTCIGTTDTHMEHPEVDVTADDIAFVLENINKRLTLDQPLTQDDIISTRCGVRPLAIKDDQGSDRDFLQLSRKHVVDTNVESAHISIFGGKLTDCLNVGDEIAEEISRLGVSLSDPNFRWYGEPAKPVKQQFMDQAKRMNLDAMTASTSSELLSSRLWRRYADQAIPMLEKIRQDPAQGEILIEGTEYIRCEIEHARDHEMITQLEDFLRRRAKVSLVVPHEQLRHSTGLKEACRVLFGDDAENRFSQYFEQNRDTALPPTSTAV</sequence>
<keyword evidence="3" id="KW-0285">Flavoprotein</keyword>
<feature type="domain" description="FAD dependent oxidoreductase" evidence="7">
    <location>
        <begin position="50"/>
        <end position="373"/>
    </location>
</feature>
<dbReference type="PATRIC" id="fig|1204738.3.peg.1127"/>
<dbReference type="EMBL" id="AOPO01000002">
    <property type="protein sequence ID" value="ELY22201.1"/>
    <property type="molecule type" value="Genomic_DNA"/>
</dbReference>
<dbReference type="Gene3D" id="3.30.9.10">
    <property type="entry name" value="D-Amino Acid Oxidase, subunit A, domain 2"/>
    <property type="match status" value="1"/>
</dbReference>
<evidence type="ECO:0000313" key="10">
    <source>
        <dbReference type="Proteomes" id="UP000011651"/>
    </source>
</evidence>
<comment type="similarity">
    <text evidence="2">Belongs to the FAD-dependent glycerol-3-phosphate dehydrogenase family.</text>
</comment>
<dbReference type="PRINTS" id="PR01001">
    <property type="entry name" value="FADG3PDH"/>
</dbReference>
<dbReference type="GO" id="GO:0006071">
    <property type="term" value="P:glycerol metabolic process"/>
    <property type="evidence" value="ECO:0007669"/>
    <property type="project" value="UniProtKB-KW"/>
</dbReference>
<dbReference type="SUPFAM" id="SSF51905">
    <property type="entry name" value="FAD/NAD(P)-binding domain"/>
    <property type="match status" value="1"/>
</dbReference>
<keyword evidence="6" id="KW-0560">Oxidoreductase</keyword>
<feature type="domain" description="Alpha-glycerophosphate oxidase C-terminal" evidence="8">
    <location>
        <begin position="463"/>
        <end position="538"/>
    </location>
</feature>
<dbReference type="InterPro" id="IPR036188">
    <property type="entry name" value="FAD/NAD-bd_sf"/>
</dbReference>
<dbReference type="AlphaFoldDB" id="L9UC37"/>
<evidence type="ECO:0000256" key="6">
    <source>
        <dbReference type="ARBA" id="ARBA00023002"/>
    </source>
</evidence>
<evidence type="ECO:0000259" key="8">
    <source>
        <dbReference type="Pfam" id="PF16901"/>
    </source>
</evidence>
<reference evidence="9 10" key="1">
    <citation type="journal article" date="2013" name="Genome Announc.">
        <title>Draft Genome of the Marine Gammaproteobacterium Halomonas titanicae.</title>
        <authorList>
            <person name="Sanchez-Porro C."/>
            <person name="de la Haba R.R."/>
            <person name="Cruz-Hernandez N."/>
            <person name="Gonzalez J.M."/>
            <person name="Reyes-Guirao C."/>
            <person name="Navarro-Sampedro L."/>
            <person name="Carballo M."/>
            <person name="Ventosa A."/>
        </authorList>
    </citation>
    <scope>NUCLEOTIDE SEQUENCE [LARGE SCALE GENOMIC DNA]</scope>
    <source>
        <strain evidence="9 10">BH1</strain>
    </source>
</reference>
<dbReference type="InterPro" id="IPR006076">
    <property type="entry name" value="FAD-dep_OxRdtase"/>
</dbReference>
<dbReference type="Gene3D" id="3.50.50.60">
    <property type="entry name" value="FAD/NAD(P)-binding domain"/>
    <property type="match status" value="1"/>
</dbReference>
<evidence type="ECO:0000259" key="7">
    <source>
        <dbReference type="Pfam" id="PF01266"/>
    </source>
</evidence>
<dbReference type="PANTHER" id="PTHR11985:SF35">
    <property type="entry name" value="ANAEROBIC GLYCEROL-3-PHOSPHATE DEHYDROGENASE SUBUNIT A"/>
    <property type="match status" value="1"/>
</dbReference>
<dbReference type="Proteomes" id="UP000011651">
    <property type="component" value="Unassembled WGS sequence"/>
</dbReference>
<keyword evidence="5" id="KW-0274">FAD</keyword>
<accession>L9UC37</accession>
<comment type="caution">
    <text evidence="9">The sequence shown here is derived from an EMBL/GenBank/DDBJ whole genome shotgun (WGS) entry which is preliminary data.</text>
</comment>
<evidence type="ECO:0000256" key="2">
    <source>
        <dbReference type="ARBA" id="ARBA00007330"/>
    </source>
</evidence>
<dbReference type="InterPro" id="IPR038299">
    <property type="entry name" value="DAO_C_sf"/>
</dbReference>
<evidence type="ECO:0000256" key="3">
    <source>
        <dbReference type="ARBA" id="ARBA00022630"/>
    </source>
</evidence>
<name>L9UC37_9GAMM</name>
<evidence type="ECO:0000256" key="1">
    <source>
        <dbReference type="ARBA" id="ARBA00001974"/>
    </source>
</evidence>
<comment type="cofactor">
    <cofactor evidence="1">
        <name>FAD</name>
        <dbReference type="ChEBI" id="CHEBI:57692"/>
    </cofactor>
</comment>
<evidence type="ECO:0000313" key="9">
    <source>
        <dbReference type="EMBL" id="ELY22201.1"/>
    </source>
</evidence>
<dbReference type="Pfam" id="PF01266">
    <property type="entry name" value="DAO"/>
    <property type="match status" value="1"/>
</dbReference>
<evidence type="ECO:0000256" key="5">
    <source>
        <dbReference type="ARBA" id="ARBA00022827"/>
    </source>
</evidence>
<keyword evidence="4" id="KW-0319">Glycerol metabolism</keyword>
<evidence type="ECO:0000256" key="4">
    <source>
        <dbReference type="ARBA" id="ARBA00022798"/>
    </source>
</evidence>
<protein>
    <submittedName>
        <fullName evidence="9">FAD dependent oxidoreductase</fullName>
    </submittedName>
</protein>
<dbReference type="Gene3D" id="1.10.8.870">
    <property type="entry name" value="Alpha-glycerophosphate oxidase, cap domain"/>
    <property type="match status" value="1"/>
</dbReference>
<organism evidence="9 10">
    <name type="scientific">Vreelandella titanicae BH1</name>
    <dbReference type="NCBI Taxonomy" id="1204738"/>
    <lineage>
        <taxon>Bacteria</taxon>
        <taxon>Pseudomonadati</taxon>
        <taxon>Pseudomonadota</taxon>
        <taxon>Gammaproteobacteria</taxon>
        <taxon>Oceanospirillales</taxon>
        <taxon>Halomonadaceae</taxon>
        <taxon>Vreelandella</taxon>
    </lineage>
</organism>